<evidence type="ECO:0000259" key="2">
    <source>
        <dbReference type="PROSITE" id="PS50234"/>
    </source>
</evidence>
<evidence type="ECO:0000313" key="3">
    <source>
        <dbReference type="EMBL" id="MFC5366396.1"/>
    </source>
</evidence>
<feature type="compositionally biased region" description="Gly residues" evidence="1">
    <location>
        <begin position="613"/>
        <end position="623"/>
    </location>
</feature>
<evidence type="ECO:0000256" key="1">
    <source>
        <dbReference type="SAM" id="MobiDB-lite"/>
    </source>
</evidence>
<comment type="caution">
    <text evidence="3">The sequence shown here is derived from an EMBL/GenBank/DDBJ whole genome shotgun (WGS) entry which is preliminary data.</text>
</comment>
<feature type="region of interest" description="Disordered" evidence="1">
    <location>
        <begin position="699"/>
        <end position="718"/>
    </location>
</feature>
<organism evidence="3 4">
    <name type="scientific">Salinirubrum litoreum</name>
    <dbReference type="NCBI Taxonomy" id="1126234"/>
    <lineage>
        <taxon>Archaea</taxon>
        <taxon>Methanobacteriati</taxon>
        <taxon>Methanobacteriota</taxon>
        <taxon>Stenosarchaea group</taxon>
        <taxon>Halobacteria</taxon>
        <taxon>Halobacteriales</taxon>
        <taxon>Haloferacaceae</taxon>
        <taxon>Salinirubrum</taxon>
    </lineage>
</organism>
<dbReference type="PROSITE" id="PS50234">
    <property type="entry name" value="VWFA"/>
    <property type="match status" value="1"/>
</dbReference>
<accession>A0ABD5R8M9</accession>
<dbReference type="InterPro" id="IPR036465">
    <property type="entry name" value="vWFA_dom_sf"/>
</dbReference>
<name>A0ABD5R8M9_9EURY</name>
<dbReference type="InterPro" id="IPR002035">
    <property type="entry name" value="VWF_A"/>
</dbReference>
<reference evidence="3 4" key="1">
    <citation type="journal article" date="2019" name="Int. J. Syst. Evol. Microbiol.">
        <title>The Global Catalogue of Microorganisms (GCM) 10K type strain sequencing project: providing services to taxonomists for standard genome sequencing and annotation.</title>
        <authorList>
            <consortium name="The Broad Institute Genomics Platform"/>
            <consortium name="The Broad Institute Genome Sequencing Center for Infectious Disease"/>
            <person name="Wu L."/>
            <person name="Ma J."/>
        </authorList>
    </citation>
    <scope>NUCLEOTIDE SEQUENCE [LARGE SCALE GENOMIC DNA]</scope>
    <source>
        <strain evidence="3 4">CGMCC 1.12237</strain>
    </source>
</reference>
<dbReference type="NCBIfam" id="TIGR04088">
    <property type="entry name" value="cognate_SipW"/>
    <property type="match status" value="1"/>
</dbReference>
<proteinExistence type="predicted"/>
<feature type="region of interest" description="Disordered" evidence="1">
    <location>
        <begin position="746"/>
        <end position="767"/>
    </location>
</feature>
<feature type="domain" description="VWFA" evidence="2">
    <location>
        <begin position="264"/>
        <end position="466"/>
    </location>
</feature>
<evidence type="ECO:0000313" key="4">
    <source>
        <dbReference type="Proteomes" id="UP001596201"/>
    </source>
</evidence>
<feature type="region of interest" description="Disordered" evidence="1">
    <location>
        <begin position="559"/>
        <end position="635"/>
    </location>
</feature>
<dbReference type="InterPro" id="IPR023833">
    <property type="entry name" value="Signal_pept_SipW-depend-type"/>
</dbReference>
<dbReference type="Proteomes" id="UP001596201">
    <property type="component" value="Unassembled WGS sequence"/>
</dbReference>
<dbReference type="EMBL" id="JBHSKX010000001">
    <property type="protein sequence ID" value="MFC5366396.1"/>
    <property type="molecule type" value="Genomic_DNA"/>
</dbReference>
<dbReference type="NCBIfam" id="NF041928">
    <property type="entry name" value="choice_anch_W"/>
    <property type="match status" value="1"/>
</dbReference>
<sequence length="767" mass="81547">MGVPYRGYLTMSDQPIELTRRKALAALGTVGVASAGAGLGTTAFFSDREDFEGNSLTAGSLDLKVDFEEHYADWINNRGGDGSTEADLEVEMGVPQDEADIYLPPGPNADDLAEPISLRFPNNTVAEFKDATSIDAYPDTNDDGIQDFPEGFDICEEDADTPDLLDSDLRTEQYRGEPVVALDDVKPGDFGEVTLSFHLCNNPGFVWFYCNNFSEAENGFTEPELDDPDEDGPGGEPELAEQIEVRAWYDDGDNIYEPGAQAIDVYHLIDTSGTMEENLVEEGTEFEKDDAAIQVGEATNAYLDGLGTTVEQTVAVMAEAGASELLADSTDTDDVDTALGNTAGAGGGTLGAEDFVEGLENALADLVTDDTDDENDDNVIVVYTNGDSRPSDATERANVQAAADNLKNAGVEIKIVAFGNLSPAQQQFHTDISDEVIQVQSGTDQGAVDTSIADAIDEIENNFEVIEGGEQEFFRGTLEDFCNQYEFDPENGSLGFPLDGDVPAPEGGGSADARNCYSASTPHYIGFDWWLPLDHANEIQTDSVQFDLGFYTEQCRHNNGSGQGGGVGDPEIPSRTGTGFGKLSESENQNNGYGDDGEDFDTPNAITSRARNGNGGWEVGIGSGDTPSEDTTDASWSFPLSNVPWSLSYDSSDGTTEFNVGATTVSRTTAASAFDGRLLVQTKADEATVNAENVSLSVDGNSQTINGPTSVQATNDDDGGGRAFNYLVLDTALDGSESFELSGELSVSRQGDFPGGDEGWAVDVSAE</sequence>
<gene>
    <name evidence="3" type="ORF">ACFPJ5_05550</name>
</gene>
<dbReference type="AlphaFoldDB" id="A0ABD5R8M9"/>
<keyword evidence="4" id="KW-1185">Reference proteome</keyword>
<dbReference type="Gene3D" id="3.40.50.410">
    <property type="entry name" value="von Willebrand factor, type A domain"/>
    <property type="match status" value="1"/>
</dbReference>
<dbReference type="InterPro" id="IPR049671">
    <property type="entry name" value="Choice_anch_W"/>
</dbReference>
<feature type="compositionally biased region" description="Polar residues" evidence="1">
    <location>
        <begin position="699"/>
        <end position="714"/>
    </location>
</feature>
<protein>
    <submittedName>
        <fullName evidence="3">Choice-of-anchor W domain-containing protein</fullName>
    </submittedName>
</protein>
<dbReference type="SUPFAM" id="SSF53300">
    <property type="entry name" value="vWA-like"/>
    <property type="match status" value="1"/>
</dbReference>